<dbReference type="SUPFAM" id="SSF56496">
    <property type="entry name" value="Fibrinogen C-terminal domain-like"/>
    <property type="match status" value="1"/>
</dbReference>
<dbReference type="InterPro" id="IPR014716">
    <property type="entry name" value="Fibrinogen_a/b/g_C_1"/>
</dbReference>
<dbReference type="Proteomes" id="UP000596742">
    <property type="component" value="Unassembled WGS sequence"/>
</dbReference>
<comment type="caution">
    <text evidence="8">The sequence shown here is derived from an EMBL/GenBank/DDBJ whole genome shotgun (WGS) entry which is preliminary data.</text>
</comment>
<evidence type="ECO:0000313" key="8">
    <source>
        <dbReference type="EMBL" id="VDI08810.1"/>
    </source>
</evidence>
<dbReference type="InterPro" id="IPR002181">
    <property type="entry name" value="Fibrinogen_a/b/g_C_dom"/>
</dbReference>
<keyword evidence="3" id="KW-0732">Signal</keyword>
<keyword evidence="4" id="KW-0175">Coiled coil</keyword>
<evidence type="ECO:0000256" key="1">
    <source>
        <dbReference type="ARBA" id="ARBA00004613"/>
    </source>
</evidence>
<evidence type="ECO:0000256" key="6">
    <source>
        <dbReference type="ARBA" id="ARBA00023180"/>
    </source>
</evidence>
<accession>A0A8B6CU23</accession>
<dbReference type="PANTHER" id="PTHR47221:SF6">
    <property type="entry name" value="FIBRINOGEN ALPHA CHAIN"/>
    <property type="match status" value="1"/>
</dbReference>
<dbReference type="GO" id="GO:0005577">
    <property type="term" value="C:fibrinogen complex"/>
    <property type="evidence" value="ECO:0007669"/>
    <property type="project" value="TreeGrafter"/>
</dbReference>
<dbReference type="Gene3D" id="3.90.215.10">
    <property type="entry name" value="Gamma Fibrinogen, chain A, domain 1"/>
    <property type="match status" value="1"/>
</dbReference>
<name>A0A8B6CU23_MYTGA</name>
<dbReference type="InterPro" id="IPR037579">
    <property type="entry name" value="FIB_ANG-like"/>
</dbReference>
<dbReference type="PANTHER" id="PTHR47221">
    <property type="entry name" value="FIBRINOGEN ALPHA CHAIN"/>
    <property type="match status" value="1"/>
</dbReference>
<evidence type="ECO:0000259" key="7">
    <source>
        <dbReference type="PROSITE" id="PS51406"/>
    </source>
</evidence>
<keyword evidence="2" id="KW-0964">Secreted</keyword>
<keyword evidence="9" id="KW-1185">Reference proteome</keyword>
<evidence type="ECO:0000256" key="2">
    <source>
        <dbReference type="ARBA" id="ARBA00022525"/>
    </source>
</evidence>
<dbReference type="SMART" id="SM00186">
    <property type="entry name" value="FBG"/>
    <property type="match status" value="1"/>
</dbReference>
<evidence type="ECO:0000313" key="9">
    <source>
        <dbReference type="Proteomes" id="UP000596742"/>
    </source>
</evidence>
<dbReference type="OrthoDB" id="7735550at2759"/>
<dbReference type="GO" id="GO:0005201">
    <property type="term" value="F:extracellular matrix structural constituent"/>
    <property type="evidence" value="ECO:0007669"/>
    <property type="project" value="TreeGrafter"/>
</dbReference>
<comment type="subcellular location">
    <subcellularLocation>
        <location evidence="1">Secreted</location>
    </subcellularLocation>
</comment>
<gene>
    <name evidence="8" type="ORF">MGAL_10B015364</name>
</gene>
<evidence type="ECO:0000256" key="5">
    <source>
        <dbReference type="ARBA" id="ARBA00023157"/>
    </source>
</evidence>
<proteinExistence type="predicted"/>
<feature type="domain" description="Fibrinogen C-terminal" evidence="7">
    <location>
        <begin position="15"/>
        <end position="231"/>
    </location>
</feature>
<dbReference type="CDD" id="cd00087">
    <property type="entry name" value="FReD"/>
    <property type="match status" value="1"/>
</dbReference>
<reference evidence="8" key="1">
    <citation type="submission" date="2018-11" db="EMBL/GenBank/DDBJ databases">
        <authorList>
            <person name="Alioto T."/>
            <person name="Alioto T."/>
        </authorList>
    </citation>
    <scope>NUCLEOTIDE SEQUENCE</scope>
</reference>
<protein>
    <recommendedName>
        <fullName evidence="7">Fibrinogen C-terminal domain-containing protein</fullName>
    </recommendedName>
</protein>
<keyword evidence="6" id="KW-0325">Glycoprotein</keyword>
<dbReference type="NCBIfam" id="NF040941">
    <property type="entry name" value="GGGWT_bact"/>
    <property type="match status" value="1"/>
</dbReference>
<dbReference type="PROSITE" id="PS51406">
    <property type="entry name" value="FIBRINOGEN_C_2"/>
    <property type="match status" value="1"/>
</dbReference>
<organism evidence="8 9">
    <name type="scientific">Mytilus galloprovincialis</name>
    <name type="common">Mediterranean mussel</name>
    <dbReference type="NCBI Taxonomy" id="29158"/>
    <lineage>
        <taxon>Eukaryota</taxon>
        <taxon>Metazoa</taxon>
        <taxon>Spiralia</taxon>
        <taxon>Lophotrochozoa</taxon>
        <taxon>Mollusca</taxon>
        <taxon>Bivalvia</taxon>
        <taxon>Autobranchia</taxon>
        <taxon>Pteriomorphia</taxon>
        <taxon>Mytilida</taxon>
        <taxon>Mytiloidea</taxon>
        <taxon>Mytilidae</taxon>
        <taxon>Mytilinae</taxon>
        <taxon>Mytilus</taxon>
    </lineage>
</organism>
<dbReference type="AlphaFoldDB" id="A0A8B6CU23"/>
<sequence>MNGSTTLIKTPIQERVVTPTPKDCSDLSLGTCSGVYIIRLQNSVNLTVFCDMETDNGGWTVIQTRFDGAVNFSRDWSDYKTGFGEIAGEHWLGNDNLHIITQKNSYQVRFDLEDYSGNVTYAIYDTFNVGDDGSNYLLNISEYHGTAGDSMRDHFNNSLNGMKFTTHDKDNDIHDYNCGIVKKSGWWHATCTYSNINGIYKEDVCEDSNYWLTFGGKKGLRKTKMMMKPNLEI</sequence>
<evidence type="ECO:0000256" key="3">
    <source>
        <dbReference type="ARBA" id="ARBA00022729"/>
    </source>
</evidence>
<dbReference type="EMBL" id="UYJE01002236">
    <property type="protein sequence ID" value="VDI08810.1"/>
    <property type="molecule type" value="Genomic_DNA"/>
</dbReference>
<dbReference type="GO" id="GO:0030674">
    <property type="term" value="F:protein-macromolecule adaptor activity"/>
    <property type="evidence" value="ECO:0007669"/>
    <property type="project" value="TreeGrafter"/>
</dbReference>
<dbReference type="GO" id="GO:0034116">
    <property type="term" value="P:positive regulation of heterotypic cell-cell adhesion"/>
    <property type="evidence" value="ECO:0007669"/>
    <property type="project" value="TreeGrafter"/>
</dbReference>
<keyword evidence="5" id="KW-1015">Disulfide bond</keyword>
<evidence type="ECO:0000256" key="4">
    <source>
        <dbReference type="ARBA" id="ARBA00023054"/>
    </source>
</evidence>
<dbReference type="Pfam" id="PF00147">
    <property type="entry name" value="Fibrinogen_C"/>
    <property type="match status" value="1"/>
</dbReference>
<dbReference type="InterPro" id="IPR036056">
    <property type="entry name" value="Fibrinogen-like_C"/>
</dbReference>